<protein>
    <submittedName>
        <fullName evidence="2">Protein Spindly</fullName>
    </submittedName>
</protein>
<accession>A0AAV4ESK1</accession>
<keyword evidence="1" id="KW-0175">Coiled coil</keyword>
<feature type="coiled-coil region" evidence="1">
    <location>
        <begin position="6"/>
        <end position="177"/>
    </location>
</feature>
<evidence type="ECO:0000313" key="3">
    <source>
        <dbReference type="Proteomes" id="UP000762676"/>
    </source>
</evidence>
<evidence type="ECO:0000313" key="2">
    <source>
        <dbReference type="EMBL" id="GFR64162.1"/>
    </source>
</evidence>
<feature type="coiled-coil region" evidence="1">
    <location>
        <begin position="223"/>
        <end position="301"/>
    </location>
</feature>
<reference evidence="2 3" key="1">
    <citation type="journal article" date="2021" name="Elife">
        <title>Chloroplast acquisition without the gene transfer in kleptoplastic sea slugs, Plakobranchus ocellatus.</title>
        <authorList>
            <person name="Maeda T."/>
            <person name="Takahashi S."/>
            <person name="Yoshida T."/>
            <person name="Shimamura S."/>
            <person name="Takaki Y."/>
            <person name="Nagai Y."/>
            <person name="Toyoda A."/>
            <person name="Suzuki Y."/>
            <person name="Arimoto A."/>
            <person name="Ishii H."/>
            <person name="Satoh N."/>
            <person name="Nishiyama T."/>
            <person name="Hasebe M."/>
            <person name="Maruyama T."/>
            <person name="Minagawa J."/>
            <person name="Obokata J."/>
            <person name="Shigenobu S."/>
        </authorList>
    </citation>
    <scope>NUCLEOTIDE SEQUENCE [LARGE SCALE GENOMIC DNA]</scope>
</reference>
<evidence type="ECO:0000256" key="1">
    <source>
        <dbReference type="SAM" id="Coils"/>
    </source>
</evidence>
<organism evidence="2 3">
    <name type="scientific">Elysia marginata</name>
    <dbReference type="NCBI Taxonomy" id="1093978"/>
    <lineage>
        <taxon>Eukaryota</taxon>
        <taxon>Metazoa</taxon>
        <taxon>Spiralia</taxon>
        <taxon>Lophotrochozoa</taxon>
        <taxon>Mollusca</taxon>
        <taxon>Gastropoda</taxon>
        <taxon>Heterobranchia</taxon>
        <taxon>Euthyneura</taxon>
        <taxon>Panpulmonata</taxon>
        <taxon>Sacoglossa</taxon>
        <taxon>Placobranchoidea</taxon>
        <taxon>Plakobranchidae</taxon>
        <taxon>Elysia</taxon>
    </lineage>
</organism>
<dbReference type="Proteomes" id="UP000762676">
    <property type="component" value="Unassembled WGS sequence"/>
</dbReference>
<dbReference type="EMBL" id="BMAT01010974">
    <property type="protein sequence ID" value="GFR64162.1"/>
    <property type="molecule type" value="Genomic_DNA"/>
</dbReference>
<dbReference type="AlphaFoldDB" id="A0AAV4ESK1"/>
<name>A0AAV4ESK1_9GAST</name>
<sequence length="518" mass="58979">MDSTQNAELERKVQELFTANRKVELLNANVEHLEHENECLRKTIEDGSKLLEEARKNEGKSKNDALLRQNIADLKQELQESQELEKTLREDNVRLEKRLQQVLENSVANISCSGADLDTEEILALNAELLQVRTEKTKLQAELLTLSENLQQQTDEKTRLRQEILEKEEELECIESQFSTQCDISERLREENCELKEQLESENGQVNVAKKGNSLFSEVDDRRVAAESRVVQIHEQLKSLEEVLTNEQKENKRLKTQITFLRHNTKKGFDEDAVIGLQTQLVQAKKTIADLTEKLATLEMSPKPSPVTEYRKSASALASDDDKRYITFLEGLIRTKTKEVSELKSQAHSSHQQSVRTDLYLTQAKNELQMLRHEVMLLKQRNSHLSVTLQDLKHKYGEDSPARASLSITEYFCSLSVNFLLALATGNSMPSLSCMRAAPSPRPDAYVLRMNLLSRSGNCRTGFEFTANFKELYKPSPGCHSNSLYWAALYPLSPKEGQRSQKNWAQTLCSSGPAPRLL</sequence>
<keyword evidence="3" id="KW-1185">Reference proteome</keyword>
<proteinExistence type="predicted"/>
<gene>
    <name evidence="2" type="ORF">ElyMa_005499100</name>
</gene>
<comment type="caution">
    <text evidence="2">The sequence shown here is derived from an EMBL/GenBank/DDBJ whole genome shotgun (WGS) entry which is preliminary data.</text>
</comment>